<feature type="compositionally biased region" description="Polar residues" evidence="1">
    <location>
        <begin position="234"/>
        <end position="244"/>
    </location>
</feature>
<dbReference type="InterPro" id="IPR013859">
    <property type="entry name" value="Ssr4_N"/>
</dbReference>
<feature type="region of interest" description="Disordered" evidence="1">
    <location>
        <begin position="326"/>
        <end position="357"/>
    </location>
</feature>
<dbReference type="InterPro" id="IPR046464">
    <property type="entry name" value="SWI-SNF_Ssr4_C"/>
</dbReference>
<dbReference type="Pfam" id="PF08549">
    <property type="entry name" value="SWI-SNF_Ssr4_N"/>
    <property type="match status" value="1"/>
</dbReference>
<dbReference type="AlphaFoldDB" id="A0A067P558"/>
<proteinExistence type="predicted"/>
<name>A0A067P558_9AGAM</name>
<keyword evidence="5" id="KW-1185">Reference proteome</keyword>
<accession>A0A067P558</accession>
<dbReference type="Pfam" id="PF20497">
    <property type="entry name" value="SWI-SNF_Ssr4_C"/>
    <property type="match status" value="1"/>
</dbReference>
<feature type="compositionally biased region" description="Basic and acidic residues" evidence="1">
    <location>
        <begin position="222"/>
        <end position="232"/>
    </location>
</feature>
<dbReference type="FunCoup" id="A0A067P558">
    <property type="interactions" value="9"/>
</dbReference>
<evidence type="ECO:0000259" key="3">
    <source>
        <dbReference type="Pfam" id="PF20497"/>
    </source>
</evidence>
<protein>
    <submittedName>
        <fullName evidence="4">Uncharacterized protein</fullName>
    </submittedName>
</protein>
<evidence type="ECO:0000313" key="4">
    <source>
        <dbReference type="EMBL" id="KDQ49899.1"/>
    </source>
</evidence>
<dbReference type="GO" id="GO:0006338">
    <property type="term" value="P:chromatin remodeling"/>
    <property type="evidence" value="ECO:0007669"/>
    <property type="project" value="InterPro"/>
</dbReference>
<sequence length="357" mass="39544">MQQAQAEGVCLKYPENIGIHPSISYENAVQMLLRALQMAAQVPFVWGYIDKPVDGQGYLLFIPPQYTFPNDGVRYLDQDVRYTIPAGPGRELEVIENKHGFIPNSQDTAAYRLRKRFRLSRGGHPQLILVHYSRGQPMPIVPSLLNQPVRAYPLRPINEPPVYVLGEKTGQQVFANASQPQVTPQKPGGSMGGYGGAGPSGIGIPGANPQAMLAQQNANMEALDRRAQRERSGSMGNRQQQAQNRMEEEDSGDEADQLSTRTLALTRYKRNHEWMNEVFMYAAFGDKNPPPKPHSYSKLFDKSQLSDKASKLTAEIEELKARAAARKEARSRVDVDDDFEGGDVSMDTLASEGVAVS</sequence>
<organism evidence="4 5">
    <name type="scientific">Jaapia argillacea MUCL 33604</name>
    <dbReference type="NCBI Taxonomy" id="933084"/>
    <lineage>
        <taxon>Eukaryota</taxon>
        <taxon>Fungi</taxon>
        <taxon>Dikarya</taxon>
        <taxon>Basidiomycota</taxon>
        <taxon>Agaricomycotina</taxon>
        <taxon>Agaricomycetes</taxon>
        <taxon>Agaricomycetidae</taxon>
        <taxon>Jaapiales</taxon>
        <taxon>Jaapiaceae</taxon>
        <taxon>Jaapia</taxon>
    </lineage>
</organism>
<feature type="domain" description="SWI/SNF and RSC complexes subunit Ssr4 C-terminal" evidence="3">
    <location>
        <begin position="247"/>
        <end position="279"/>
    </location>
</feature>
<dbReference type="Proteomes" id="UP000027265">
    <property type="component" value="Unassembled WGS sequence"/>
</dbReference>
<dbReference type="EMBL" id="KL197770">
    <property type="protein sequence ID" value="KDQ49899.1"/>
    <property type="molecule type" value="Genomic_DNA"/>
</dbReference>
<feature type="compositionally biased region" description="Acidic residues" evidence="1">
    <location>
        <begin position="247"/>
        <end position="256"/>
    </location>
</feature>
<evidence type="ECO:0000259" key="2">
    <source>
        <dbReference type="Pfam" id="PF08549"/>
    </source>
</evidence>
<dbReference type="InParanoid" id="A0A067P558"/>
<feature type="region of interest" description="Disordered" evidence="1">
    <location>
        <begin position="177"/>
        <end position="200"/>
    </location>
</feature>
<dbReference type="HOGENOM" id="CLU_044238_0_0_1"/>
<dbReference type="STRING" id="933084.A0A067P558"/>
<gene>
    <name evidence="4" type="ORF">JAAARDRAFT_165252</name>
</gene>
<evidence type="ECO:0000313" key="5">
    <source>
        <dbReference type="Proteomes" id="UP000027265"/>
    </source>
</evidence>
<feature type="domain" description="SWI/SNF and RSC complexes subunit Ssr4 N-terminal" evidence="2">
    <location>
        <begin position="20"/>
        <end position="143"/>
    </location>
</feature>
<feature type="compositionally biased region" description="Gly residues" evidence="1">
    <location>
        <begin position="189"/>
        <end position="200"/>
    </location>
</feature>
<evidence type="ECO:0000256" key="1">
    <source>
        <dbReference type="SAM" id="MobiDB-lite"/>
    </source>
</evidence>
<feature type="region of interest" description="Disordered" evidence="1">
    <location>
        <begin position="221"/>
        <end position="258"/>
    </location>
</feature>
<dbReference type="OrthoDB" id="5321006at2759"/>
<reference evidence="5" key="1">
    <citation type="journal article" date="2014" name="Proc. Natl. Acad. Sci. U.S.A.">
        <title>Extensive sampling of basidiomycete genomes demonstrates inadequacy of the white-rot/brown-rot paradigm for wood decay fungi.</title>
        <authorList>
            <person name="Riley R."/>
            <person name="Salamov A.A."/>
            <person name="Brown D.W."/>
            <person name="Nagy L.G."/>
            <person name="Floudas D."/>
            <person name="Held B.W."/>
            <person name="Levasseur A."/>
            <person name="Lombard V."/>
            <person name="Morin E."/>
            <person name="Otillar R."/>
            <person name="Lindquist E.A."/>
            <person name="Sun H."/>
            <person name="LaButti K.M."/>
            <person name="Schmutz J."/>
            <person name="Jabbour D."/>
            <person name="Luo H."/>
            <person name="Baker S.E."/>
            <person name="Pisabarro A.G."/>
            <person name="Walton J.D."/>
            <person name="Blanchette R.A."/>
            <person name="Henrissat B."/>
            <person name="Martin F."/>
            <person name="Cullen D."/>
            <person name="Hibbett D.S."/>
            <person name="Grigoriev I.V."/>
        </authorList>
    </citation>
    <scope>NUCLEOTIDE SEQUENCE [LARGE SCALE GENOMIC DNA]</scope>
    <source>
        <strain evidence="5">MUCL 33604</strain>
    </source>
</reference>